<sequence>IETSKSLTQKVFGPKFHRKFPTTRLEQFDDCPAGVWPTTSNDAYETTGVNLKLGVGQSIQMPVNGILKVFKFEKKVVIQAIDPEFEGTEIVIENIDADQTNHGKNVDAGKKIGKVTYARRCKPLTNSDRLSTKESRGKNYIHVSVRPFDKSIDTPPDAEYEYKDPSPYLDRLVPIPKWIQDCNDHEFRYIGQTFESGESAENEDPDQKEEPIKRIREPDPDTLDEMLGDEDPTYRPDDPELYDPSSFEDSLMKSLKEQGKKFAGLFKTALYGKNGPKVPNFLEVIDINGKTVDWLLTKLSKTSEIGKKFIGIVNQLAFAKQSDPFEAVATMTPYTMLTYLKNNDANFKFGGSSDGPSEIRARDNTLKFGDPDQMILTMASLAEKICPAFRAKIAKGFGHVCFAYDDCLGLRCNVPFSSGANTTPLYASFRHKPSDTAIVVEIMNRTRHLLRP</sequence>
<evidence type="ECO:0000313" key="3">
    <source>
        <dbReference type="Proteomes" id="UP001164746"/>
    </source>
</evidence>
<evidence type="ECO:0000256" key="1">
    <source>
        <dbReference type="SAM" id="MobiDB-lite"/>
    </source>
</evidence>
<feature type="non-terminal residue" evidence="2">
    <location>
        <position position="452"/>
    </location>
</feature>
<feature type="non-terminal residue" evidence="2">
    <location>
        <position position="1"/>
    </location>
</feature>
<feature type="region of interest" description="Disordered" evidence="1">
    <location>
        <begin position="194"/>
        <end position="241"/>
    </location>
</feature>
<evidence type="ECO:0000313" key="2">
    <source>
        <dbReference type="EMBL" id="WAQ98197.1"/>
    </source>
</evidence>
<feature type="compositionally biased region" description="Acidic residues" evidence="1">
    <location>
        <begin position="220"/>
        <end position="231"/>
    </location>
</feature>
<dbReference type="EMBL" id="CP111014">
    <property type="protein sequence ID" value="WAQ98197.1"/>
    <property type="molecule type" value="Genomic_DNA"/>
</dbReference>
<organism evidence="2 3">
    <name type="scientific">Mya arenaria</name>
    <name type="common">Soft-shell clam</name>
    <dbReference type="NCBI Taxonomy" id="6604"/>
    <lineage>
        <taxon>Eukaryota</taxon>
        <taxon>Metazoa</taxon>
        <taxon>Spiralia</taxon>
        <taxon>Lophotrochozoa</taxon>
        <taxon>Mollusca</taxon>
        <taxon>Bivalvia</taxon>
        <taxon>Autobranchia</taxon>
        <taxon>Heteroconchia</taxon>
        <taxon>Euheterodonta</taxon>
        <taxon>Imparidentia</taxon>
        <taxon>Neoheterodontei</taxon>
        <taxon>Myida</taxon>
        <taxon>Myoidea</taxon>
        <taxon>Myidae</taxon>
        <taxon>Mya</taxon>
    </lineage>
</organism>
<protein>
    <submittedName>
        <fullName evidence="2">Uncharacterized protein</fullName>
    </submittedName>
</protein>
<keyword evidence="3" id="KW-1185">Reference proteome</keyword>
<gene>
    <name evidence="2" type="ORF">MAR_022570</name>
</gene>
<reference evidence="2" key="1">
    <citation type="submission" date="2022-11" db="EMBL/GenBank/DDBJ databases">
        <title>Centuries of genome instability and evolution in soft-shell clam transmissible cancer (bioRxiv).</title>
        <authorList>
            <person name="Hart S.F.M."/>
            <person name="Yonemitsu M.A."/>
            <person name="Giersch R.M."/>
            <person name="Beal B.F."/>
            <person name="Arriagada G."/>
            <person name="Davis B.W."/>
            <person name="Ostrander E.A."/>
            <person name="Goff S.P."/>
            <person name="Metzger M.J."/>
        </authorList>
    </citation>
    <scope>NUCLEOTIDE SEQUENCE</scope>
    <source>
        <strain evidence="2">MELC-2E11</strain>
        <tissue evidence="2">Siphon/mantle</tissue>
    </source>
</reference>
<name>A0ABY7DKI7_MYAAR</name>
<feature type="compositionally biased region" description="Basic and acidic residues" evidence="1">
    <location>
        <begin position="208"/>
        <end position="219"/>
    </location>
</feature>
<proteinExistence type="predicted"/>
<feature type="compositionally biased region" description="Acidic residues" evidence="1">
    <location>
        <begin position="198"/>
        <end position="207"/>
    </location>
</feature>
<accession>A0ABY7DKI7</accession>
<dbReference type="Proteomes" id="UP001164746">
    <property type="component" value="Chromosome 3"/>
</dbReference>